<accession>A0A919K8L9</accession>
<keyword evidence="3" id="KW-1003">Cell membrane</keyword>
<comment type="caution">
    <text evidence="9">The sequence shown here is derived from an EMBL/GenBank/DDBJ whole genome shotgun (WGS) entry which is preliminary data.</text>
</comment>
<feature type="transmembrane region" description="Helical" evidence="8">
    <location>
        <begin position="425"/>
        <end position="447"/>
    </location>
</feature>
<evidence type="ECO:0000256" key="5">
    <source>
        <dbReference type="ARBA" id="ARBA00022989"/>
    </source>
</evidence>
<dbReference type="RefSeq" id="WP_239163585.1">
    <property type="nucleotide sequence ID" value="NZ_BOMV01000111.1"/>
</dbReference>
<sequence length="521" mass="55166">MESTGAQLLMGLLLSGGVFLGIALGIAVLFWTPISREEGRRRQTPPPGWWTRTKQALQSVAARAVHLLRGRLPAAAAPLSQAVRHPARLVVLGFAAAVLLGAGLLSLPFATTTGDRAPIMTAVFTATSAVCVTGLVVVDTASYWSVFGEIVILLLIQVGGFGIMTLASMLGLLVARRLRIRLQLGTQAETKALGIGELRRIVLGVLRISLLVELLVTILLAWRFADGYGHAWPRATYLGLFHAVSAFNNAGFALYPDSLVRFVGDPIICLPIAAAIIVGGLGFPVLFELRRELRTPRRWSIHTKITVGMTVTLLSGGWLAISAAEWTNKATLGPLGVADKLLAGFVTAVMPRTAGFNSLDVAQMRDVTLLIHDVLMFIGGGSAGTAGGIKVTTFAVLGFVILAEIRGEPSVHALGRRLPAGVQRQALTIALLGVAAIAVSTLALLALTPFRLDVVLFETVSAFATVGLSTGITAQVGTAGHVILCLLMFIGRLGPITAVTALALRERTRRYERPEERPVVG</sequence>
<comment type="subcellular location">
    <subcellularLocation>
        <location evidence="1">Cell membrane</location>
        <topology evidence="1">Multi-pass membrane protein</topology>
    </subcellularLocation>
</comment>
<keyword evidence="5 8" id="KW-1133">Transmembrane helix</keyword>
<dbReference type="GO" id="GO:0008324">
    <property type="term" value="F:monoatomic cation transmembrane transporter activity"/>
    <property type="evidence" value="ECO:0007669"/>
    <property type="project" value="InterPro"/>
</dbReference>
<proteinExistence type="predicted"/>
<dbReference type="PANTHER" id="PTHR32024:SF1">
    <property type="entry name" value="KTR SYSTEM POTASSIUM UPTAKE PROTEIN B"/>
    <property type="match status" value="1"/>
</dbReference>
<dbReference type="GO" id="GO:0005886">
    <property type="term" value="C:plasma membrane"/>
    <property type="evidence" value="ECO:0007669"/>
    <property type="project" value="UniProtKB-SubCell"/>
</dbReference>
<evidence type="ECO:0000313" key="10">
    <source>
        <dbReference type="Proteomes" id="UP000636960"/>
    </source>
</evidence>
<keyword evidence="4 8" id="KW-0812">Transmembrane</keyword>
<evidence type="ECO:0000256" key="4">
    <source>
        <dbReference type="ARBA" id="ARBA00022692"/>
    </source>
</evidence>
<dbReference type="GO" id="GO:0030001">
    <property type="term" value="P:metal ion transport"/>
    <property type="evidence" value="ECO:0007669"/>
    <property type="project" value="UniProtKB-ARBA"/>
</dbReference>
<evidence type="ECO:0000256" key="2">
    <source>
        <dbReference type="ARBA" id="ARBA00022448"/>
    </source>
</evidence>
<feature type="transmembrane region" description="Helical" evidence="8">
    <location>
        <begin position="480"/>
        <end position="504"/>
    </location>
</feature>
<keyword evidence="10" id="KW-1185">Reference proteome</keyword>
<reference evidence="9" key="1">
    <citation type="submission" date="2021-01" db="EMBL/GenBank/DDBJ databases">
        <title>Whole genome shotgun sequence of Actinoplanes rishiriensis NBRC 108556.</title>
        <authorList>
            <person name="Komaki H."/>
            <person name="Tamura T."/>
        </authorList>
    </citation>
    <scope>NUCLEOTIDE SEQUENCE</scope>
    <source>
        <strain evidence="9">NBRC 108556</strain>
    </source>
</reference>
<dbReference type="AlphaFoldDB" id="A0A919K8L9"/>
<dbReference type="PANTHER" id="PTHR32024">
    <property type="entry name" value="TRK SYSTEM POTASSIUM UPTAKE PROTEIN TRKG-RELATED"/>
    <property type="match status" value="1"/>
</dbReference>
<feature type="transmembrane region" description="Helical" evidence="8">
    <location>
        <begin position="150"/>
        <end position="175"/>
    </location>
</feature>
<feature type="transmembrane region" description="Helical" evidence="8">
    <location>
        <begin position="267"/>
        <end position="289"/>
    </location>
</feature>
<evidence type="ECO:0000256" key="8">
    <source>
        <dbReference type="SAM" id="Phobius"/>
    </source>
</evidence>
<dbReference type="Proteomes" id="UP000636960">
    <property type="component" value="Unassembled WGS sequence"/>
</dbReference>
<dbReference type="Pfam" id="PF02386">
    <property type="entry name" value="TrkH"/>
    <property type="match status" value="1"/>
</dbReference>
<evidence type="ECO:0000256" key="7">
    <source>
        <dbReference type="ARBA" id="ARBA00023136"/>
    </source>
</evidence>
<evidence type="ECO:0000256" key="1">
    <source>
        <dbReference type="ARBA" id="ARBA00004651"/>
    </source>
</evidence>
<feature type="transmembrane region" description="Helical" evidence="8">
    <location>
        <begin position="6"/>
        <end position="32"/>
    </location>
</feature>
<feature type="transmembrane region" description="Helical" evidence="8">
    <location>
        <begin position="89"/>
        <end position="111"/>
    </location>
</feature>
<feature type="transmembrane region" description="Helical" evidence="8">
    <location>
        <begin position="201"/>
        <end position="225"/>
    </location>
</feature>
<keyword evidence="6" id="KW-0406">Ion transport</keyword>
<gene>
    <name evidence="9" type="ORF">Ari01nite_91940</name>
</gene>
<keyword evidence="2" id="KW-0813">Transport</keyword>
<name>A0A919K8L9_9ACTN</name>
<keyword evidence="7 8" id="KW-0472">Membrane</keyword>
<feature type="transmembrane region" description="Helical" evidence="8">
    <location>
        <begin position="454"/>
        <end position="474"/>
    </location>
</feature>
<feature type="transmembrane region" description="Helical" evidence="8">
    <location>
        <begin position="117"/>
        <end position="138"/>
    </location>
</feature>
<dbReference type="InterPro" id="IPR003445">
    <property type="entry name" value="Cat_transpt"/>
</dbReference>
<evidence type="ECO:0000313" key="9">
    <source>
        <dbReference type="EMBL" id="GIF01730.1"/>
    </source>
</evidence>
<feature type="transmembrane region" description="Helical" evidence="8">
    <location>
        <begin position="374"/>
        <end position="405"/>
    </location>
</feature>
<evidence type="ECO:0000256" key="6">
    <source>
        <dbReference type="ARBA" id="ARBA00023065"/>
    </source>
</evidence>
<organism evidence="9 10">
    <name type="scientific">Paractinoplanes rishiriensis</name>
    <dbReference type="NCBI Taxonomy" id="1050105"/>
    <lineage>
        <taxon>Bacteria</taxon>
        <taxon>Bacillati</taxon>
        <taxon>Actinomycetota</taxon>
        <taxon>Actinomycetes</taxon>
        <taxon>Micromonosporales</taxon>
        <taxon>Micromonosporaceae</taxon>
        <taxon>Paractinoplanes</taxon>
    </lineage>
</organism>
<dbReference type="EMBL" id="BOMV01000111">
    <property type="protein sequence ID" value="GIF01730.1"/>
    <property type="molecule type" value="Genomic_DNA"/>
</dbReference>
<protein>
    <submittedName>
        <fullName evidence="9">Potassium transporter Trk</fullName>
    </submittedName>
</protein>
<evidence type="ECO:0000256" key="3">
    <source>
        <dbReference type="ARBA" id="ARBA00022475"/>
    </source>
</evidence>